<evidence type="ECO:0000313" key="2">
    <source>
        <dbReference type="EMBL" id="KAK3252421.1"/>
    </source>
</evidence>
<feature type="compositionally biased region" description="Polar residues" evidence="1">
    <location>
        <begin position="226"/>
        <end position="237"/>
    </location>
</feature>
<dbReference type="AlphaFoldDB" id="A0AAE0CCA9"/>
<protein>
    <submittedName>
        <fullName evidence="2">Uncharacterized protein</fullName>
    </submittedName>
</protein>
<dbReference type="EMBL" id="LGRX02025417">
    <property type="protein sequence ID" value="KAK3252421.1"/>
    <property type="molecule type" value="Genomic_DNA"/>
</dbReference>
<reference evidence="2 3" key="1">
    <citation type="journal article" date="2015" name="Genome Biol. Evol.">
        <title>Comparative Genomics of a Bacterivorous Green Alga Reveals Evolutionary Causalities and Consequences of Phago-Mixotrophic Mode of Nutrition.</title>
        <authorList>
            <person name="Burns J.A."/>
            <person name="Paasch A."/>
            <person name="Narechania A."/>
            <person name="Kim E."/>
        </authorList>
    </citation>
    <scope>NUCLEOTIDE SEQUENCE [LARGE SCALE GENOMIC DNA]</scope>
    <source>
        <strain evidence="2 3">PLY_AMNH</strain>
    </source>
</reference>
<keyword evidence="3" id="KW-1185">Reference proteome</keyword>
<accession>A0AAE0CCA9</accession>
<evidence type="ECO:0000256" key="1">
    <source>
        <dbReference type="SAM" id="MobiDB-lite"/>
    </source>
</evidence>
<proteinExistence type="predicted"/>
<dbReference type="Proteomes" id="UP001190700">
    <property type="component" value="Unassembled WGS sequence"/>
</dbReference>
<gene>
    <name evidence="2" type="ORF">CYMTET_38280</name>
</gene>
<name>A0AAE0CCA9_9CHLO</name>
<evidence type="ECO:0000313" key="3">
    <source>
        <dbReference type="Proteomes" id="UP001190700"/>
    </source>
</evidence>
<feature type="compositionally biased region" description="Low complexity" evidence="1">
    <location>
        <begin position="212"/>
        <end position="225"/>
    </location>
</feature>
<feature type="region of interest" description="Disordered" evidence="1">
    <location>
        <begin position="201"/>
        <end position="244"/>
    </location>
</feature>
<organism evidence="2 3">
    <name type="scientific">Cymbomonas tetramitiformis</name>
    <dbReference type="NCBI Taxonomy" id="36881"/>
    <lineage>
        <taxon>Eukaryota</taxon>
        <taxon>Viridiplantae</taxon>
        <taxon>Chlorophyta</taxon>
        <taxon>Pyramimonadophyceae</taxon>
        <taxon>Pyramimonadales</taxon>
        <taxon>Pyramimonadaceae</taxon>
        <taxon>Cymbomonas</taxon>
    </lineage>
</organism>
<sequence>MHTREYFGATSKAVTYSENNPPWEPDDADAPTLDDLKQEIISIHRYRWDYGYTILQGTGYVLDPEYVDIDQHQDEETMESFRKFVEKTYFYGSAPVEGASEEEVTAYKAHCASQLAKRSAAEILLLQFKMKHGVFARDTEWEVAKTVSAADFWCLYRGAVKELQLSAMRTSAQVSGAGAADDERGHKVIAWTEGHEDNEAWQDARQAEDDAQQQARAAASESRASNTARASQSSEAPSDTGVWW</sequence>
<comment type="caution">
    <text evidence="2">The sequence shown here is derived from an EMBL/GenBank/DDBJ whole genome shotgun (WGS) entry which is preliminary data.</text>
</comment>